<proteinExistence type="inferred from homology"/>
<accession>A0AAX2GY86</accession>
<keyword evidence="3" id="KW-0285">Flavoprotein</keyword>
<evidence type="ECO:0000256" key="6">
    <source>
        <dbReference type="ARBA" id="ARBA00023002"/>
    </source>
</evidence>
<dbReference type="Gene3D" id="3.40.109.10">
    <property type="entry name" value="NADH Oxidase"/>
    <property type="match status" value="1"/>
</dbReference>
<dbReference type="Proteomes" id="UP000065822">
    <property type="component" value="Chromosome"/>
</dbReference>
<dbReference type="SUPFAM" id="SSF55469">
    <property type="entry name" value="FMN-dependent nitroreductase-like"/>
    <property type="match status" value="1"/>
</dbReference>
<keyword evidence="7" id="KW-0520">NAD</keyword>
<feature type="domain" description="Nitroreductase" evidence="8">
    <location>
        <begin position="11"/>
        <end position="168"/>
    </location>
</feature>
<dbReference type="RefSeq" id="WP_066428053.1">
    <property type="nucleotide sequence ID" value="NZ_CP014227.1"/>
</dbReference>
<evidence type="ECO:0000256" key="3">
    <source>
        <dbReference type="ARBA" id="ARBA00022630"/>
    </source>
</evidence>
<comment type="cofactor">
    <cofactor evidence="1">
        <name>FMN</name>
        <dbReference type="ChEBI" id="CHEBI:58210"/>
    </cofactor>
</comment>
<evidence type="ECO:0000256" key="2">
    <source>
        <dbReference type="ARBA" id="ARBA00007118"/>
    </source>
</evidence>
<evidence type="ECO:0000256" key="5">
    <source>
        <dbReference type="ARBA" id="ARBA00022857"/>
    </source>
</evidence>
<dbReference type="GO" id="GO:0016491">
    <property type="term" value="F:oxidoreductase activity"/>
    <property type="evidence" value="ECO:0007669"/>
    <property type="project" value="UniProtKB-KW"/>
</dbReference>
<reference evidence="10 12" key="2">
    <citation type="submission" date="2017-06" db="EMBL/GenBank/DDBJ databases">
        <authorList>
            <consortium name="Pathogen Informatics"/>
        </authorList>
    </citation>
    <scope>NUCLEOTIDE SEQUENCE [LARGE SCALE GENOMIC DNA]</scope>
    <source>
        <strain evidence="10 12">NCTC12947</strain>
    </source>
</reference>
<dbReference type="CDD" id="cd02135">
    <property type="entry name" value="YdjA-like"/>
    <property type="match status" value="1"/>
</dbReference>
<evidence type="ECO:0000313" key="11">
    <source>
        <dbReference type="Proteomes" id="UP000065822"/>
    </source>
</evidence>
<keyword evidence="4" id="KW-0288">FMN</keyword>
<reference evidence="9 11" key="1">
    <citation type="submission" date="2016-02" db="EMBL/GenBank/DDBJ databases">
        <authorList>
            <person name="Holder M.E."/>
            <person name="Ajami N.J."/>
            <person name="Petrosino J.F."/>
        </authorList>
    </citation>
    <scope>NUCLEOTIDE SEQUENCE [LARGE SCALE GENOMIC DNA]</scope>
    <source>
        <strain evidence="9 11">CCUG 32990</strain>
    </source>
</reference>
<evidence type="ECO:0000256" key="7">
    <source>
        <dbReference type="ARBA" id="ARBA00023027"/>
    </source>
</evidence>
<evidence type="ECO:0000256" key="1">
    <source>
        <dbReference type="ARBA" id="ARBA00001917"/>
    </source>
</evidence>
<dbReference type="InterPro" id="IPR029479">
    <property type="entry name" value="Nitroreductase"/>
</dbReference>
<dbReference type="InterPro" id="IPR000415">
    <property type="entry name" value="Nitroreductase-like"/>
</dbReference>
<protein>
    <submittedName>
        <fullName evidence="9">Nitroreductase</fullName>
    </submittedName>
    <submittedName>
        <fullName evidence="10">Oxidoreductase</fullName>
    </submittedName>
</protein>
<evidence type="ECO:0000313" key="9">
    <source>
        <dbReference type="EMBL" id="AMD84487.1"/>
    </source>
</evidence>
<dbReference type="AlphaFoldDB" id="A0AAX2GY86"/>
<comment type="similarity">
    <text evidence="2">Belongs to the nitroreductase family.</text>
</comment>
<keyword evidence="6" id="KW-0560">Oxidoreductase</keyword>
<evidence type="ECO:0000313" key="10">
    <source>
        <dbReference type="EMBL" id="SNV10066.1"/>
    </source>
</evidence>
<dbReference type="Proteomes" id="UP000215539">
    <property type="component" value="Chromosome 1"/>
</dbReference>
<keyword evidence="5" id="KW-0521">NADP</keyword>
<dbReference type="KEGG" id="chg:AXF12_02450"/>
<name>A0AAX2GY86_9FLAO</name>
<evidence type="ECO:0000313" key="12">
    <source>
        <dbReference type="Proteomes" id="UP000215539"/>
    </source>
</evidence>
<dbReference type="PANTHER" id="PTHR43821">
    <property type="entry name" value="NAD(P)H NITROREDUCTASE YDJA-RELATED"/>
    <property type="match status" value="1"/>
</dbReference>
<sequence>MTNASILNEIITSRKSIFPKDYSAEPIEEAVLEEIVRSADYAPNHKRTRPWRLRVFRGKEKAQLGKELARLYKKNASAEDYSESKEKAIVQRVEQSDAIVTISIRFSGEVAQWEEVAATAMAVQNMYLSCTANGVGCYWGTPGFMHQLRDFLHLEDDQECYGLFFMGKVKM</sequence>
<gene>
    <name evidence="9" type="ORF">AXF12_02450</name>
    <name evidence="10" type="ORF">SAMEA44541418_01256</name>
</gene>
<dbReference type="InterPro" id="IPR052530">
    <property type="entry name" value="NAD(P)H_nitroreductase"/>
</dbReference>
<organism evidence="10 12">
    <name type="scientific">Capnocytophaga haemolytica</name>
    <dbReference type="NCBI Taxonomy" id="45243"/>
    <lineage>
        <taxon>Bacteria</taxon>
        <taxon>Pseudomonadati</taxon>
        <taxon>Bacteroidota</taxon>
        <taxon>Flavobacteriia</taxon>
        <taxon>Flavobacteriales</taxon>
        <taxon>Flavobacteriaceae</taxon>
        <taxon>Capnocytophaga</taxon>
    </lineage>
</organism>
<dbReference type="EMBL" id="CP014227">
    <property type="protein sequence ID" value="AMD84487.1"/>
    <property type="molecule type" value="Genomic_DNA"/>
</dbReference>
<evidence type="ECO:0000259" key="8">
    <source>
        <dbReference type="Pfam" id="PF00881"/>
    </source>
</evidence>
<dbReference type="InterPro" id="IPR026021">
    <property type="entry name" value="YdjA-like"/>
</dbReference>
<dbReference type="Pfam" id="PF00881">
    <property type="entry name" value="Nitroreductase"/>
    <property type="match status" value="1"/>
</dbReference>
<dbReference type="EMBL" id="LT906449">
    <property type="protein sequence ID" value="SNV10066.1"/>
    <property type="molecule type" value="Genomic_DNA"/>
</dbReference>
<evidence type="ECO:0000256" key="4">
    <source>
        <dbReference type="ARBA" id="ARBA00022643"/>
    </source>
</evidence>
<dbReference type="PANTHER" id="PTHR43821:SF1">
    <property type="entry name" value="NAD(P)H NITROREDUCTASE YDJA-RELATED"/>
    <property type="match status" value="1"/>
</dbReference>
<keyword evidence="11" id="KW-1185">Reference proteome</keyword>